<evidence type="ECO:0000256" key="3">
    <source>
        <dbReference type="ARBA" id="ARBA00022679"/>
    </source>
</evidence>
<dbReference type="SUPFAM" id="SSF53448">
    <property type="entry name" value="Nucleotide-diphospho-sugar transferases"/>
    <property type="match status" value="1"/>
</dbReference>
<dbReference type="PANTHER" id="PTHR43179">
    <property type="entry name" value="RHAMNOSYLTRANSFERASE WBBL"/>
    <property type="match status" value="1"/>
</dbReference>
<dbReference type="SUPFAM" id="SSF53756">
    <property type="entry name" value="UDP-Glycosyltransferase/glycogen phosphorylase"/>
    <property type="match status" value="1"/>
</dbReference>
<comment type="caution">
    <text evidence="5">The sequence shown here is derived from an EMBL/GenBank/DDBJ whole genome shotgun (WGS) entry which is preliminary data.</text>
</comment>
<keyword evidence="2" id="KW-0328">Glycosyltransferase</keyword>
<keyword evidence="3" id="KW-0808">Transferase</keyword>
<dbReference type="EMBL" id="BPQJ01000060">
    <property type="protein sequence ID" value="GJD66296.1"/>
    <property type="molecule type" value="Genomic_DNA"/>
</dbReference>
<evidence type="ECO:0000256" key="2">
    <source>
        <dbReference type="ARBA" id="ARBA00022676"/>
    </source>
</evidence>
<evidence type="ECO:0000313" key="6">
    <source>
        <dbReference type="Proteomes" id="UP001055286"/>
    </source>
</evidence>
<dbReference type="GO" id="GO:0016757">
    <property type="term" value="F:glycosyltransferase activity"/>
    <property type="evidence" value="ECO:0007669"/>
    <property type="project" value="UniProtKB-KW"/>
</dbReference>
<dbReference type="InterPro" id="IPR029044">
    <property type="entry name" value="Nucleotide-diphossugar_trans"/>
</dbReference>
<dbReference type="Gene3D" id="3.40.50.2000">
    <property type="entry name" value="Glycogen Phosphorylase B"/>
    <property type="match status" value="2"/>
</dbReference>
<dbReference type="InterPro" id="IPR001173">
    <property type="entry name" value="Glyco_trans_2-like"/>
</dbReference>
<dbReference type="PANTHER" id="PTHR43179:SF12">
    <property type="entry name" value="GALACTOFURANOSYLTRANSFERASE GLFT2"/>
    <property type="match status" value="1"/>
</dbReference>
<protein>
    <recommendedName>
        <fullName evidence="4">Glycosyltransferase 2-like domain-containing protein</fullName>
    </recommendedName>
</protein>
<dbReference type="Gene3D" id="3.90.550.10">
    <property type="entry name" value="Spore Coat Polysaccharide Biosynthesis Protein SpsA, Chain A"/>
    <property type="match status" value="1"/>
</dbReference>
<name>A0AA37M8N6_9HYPH</name>
<organism evidence="5 6">
    <name type="scientific">Methylobacterium frigidaeris</name>
    <dbReference type="NCBI Taxonomy" id="2038277"/>
    <lineage>
        <taxon>Bacteria</taxon>
        <taxon>Pseudomonadati</taxon>
        <taxon>Pseudomonadota</taxon>
        <taxon>Alphaproteobacteria</taxon>
        <taxon>Hyphomicrobiales</taxon>
        <taxon>Methylobacteriaceae</taxon>
        <taxon>Methylobacterium</taxon>
    </lineage>
</organism>
<dbReference type="Proteomes" id="UP001055286">
    <property type="component" value="Unassembled WGS sequence"/>
</dbReference>
<accession>A0AA37M8N6</accession>
<dbReference type="AlphaFoldDB" id="A0AA37M8N6"/>
<comment type="similarity">
    <text evidence="1">Belongs to the glycosyltransferase 2 family.</text>
</comment>
<reference evidence="5" key="2">
    <citation type="submission" date="2021-08" db="EMBL/GenBank/DDBJ databases">
        <authorList>
            <person name="Tani A."/>
            <person name="Ola A."/>
            <person name="Ogura Y."/>
            <person name="Katsura K."/>
            <person name="Hayashi T."/>
        </authorList>
    </citation>
    <scope>NUCLEOTIDE SEQUENCE</scope>
    <source>
        <strain evidence="5">JCM 32048</strain>
    </source>
</reference>
<evidence type="ECO:0000313" key="5">
    <source>
        <dbReference type="EMBL" id="GJD66296.1"/>
    </source>
</evidence>
<keyword evidence="6" id="KW-1185">Reference proteome</keyword>
<feature type="domain" description="Glycosyltransferase 2-like" evidence="4">
    <location>
        <begin position="276"/>
        <end position="450"/>
    </location>
</feature>
<sequence length="944" mass="107449">MVYGWREGRDPSQSFSTLFYKDKYLGIDNKNINPLQHFSNLSSLQNKKTVVYSNDEFISIQKNVIRPFFDAKFYVNMYKLNFVPDPLTHYVTTGWRQGFEPNKYFKSHDHLIRHSHLVNRDLCPFYHFISTYKLLDENKTLVKIDHSYEEFQNKETNFDHILKSISNDFDSVYYLNSYADVREAGIDPLFHYVHYGYKEGRNPSEIFWTTYYKETYHAEFEPGTNPLYHYVTEGRAQGFKPNPIGTRLWPTVIAPSADEWTKAVPAADIASADVVVIIPVYKGYDETLRAIHSVLAHPQTSRFALLVINDCGPEAELNEAISRLADRNYFLYIRNETNLGFVASVNKALDHSASKDVILLNSDAVPYGDWIDRMLWHAQAHTDAATITPLSNNATICSYPQFNHNNRFQLEISIEQLDAYARSCSRHMSSKIPTGVGFCFFIRRSVLDAIGVFDVKTFGRGYGEENDFCMRAQKAGYRNLMAHDIFVYHAGGVSFDSTYVTDFSDIEKRLLRKHPDYKSHVYQYITADPSKEARIRLDLYRIAKHLGSRTAVFISHGLGGGIDTHIRDASARLAGEEVELITLKVSGSRTLKLEFSPFTTRALPTFAFVEFHIDKHAHLISAFLEWLNPLIVHVQSFVGLDWESTQCLMRIIKEAKRYYYTLHDYSPVCHRNNLVTPLARYCGLPEPETCRQCIAIDHQSRGVVDPAMRREAFSRFLADATAVFAPSADIAERLRPHLPDAKIVIRPHEEVLPAVHRPASPASARRGVGKDPSTVLLIAAVGAIGPHKGSRVIHDLALDARIRDLPIEYRIIGYSDITDRLAAVGVPETGPYETDGEAMDLLRILGVDLVLIPSVWPETYCYALSLALAAGIPPAVFDLGAQAERLRASNEGLRLNPDLIDDPAELNNILLSSPILEIYKNRKEYKRFLYKHLLMEYYDTTQQN</sequence>
<gene>
    <name evidence="5" type="ORF">MPEAHAMD_6493</name>
</gene>
<proteinExistence type="inferred from homology"/>
<reference evidence="5" key="1">
    <citation type="journal article" date="2016" name="Front. Microbiol.">
        <title>Genome Sequence of the Piezophilic, Mesophilic Sulfate-Reducing Bacterium Desulfovibrio indicus J2T.</title>
        <authorList>
            <person name="Cao J."/>
            <person name="Maignien L."/>
            <person name="Shao Z."/>
            <person name="Alain K."/>
            <person name="Jebbar M."/>
        </authorList>
    </citation>
    <scope>NUCLEOTIDE SEQUENCE</scope>
    <source>
        <strain evidence="5">JCM 32048</strain>
    </source>
</reference>
<dbReference type="Pfam" id="PF00535">
    <property type="entry name" value="Glycos_transf_2"/>
    <property type="match status" value="1"/>
</dbReference>
<evidence type="ECO:0000256" key="1">
    <source>
        <dbReference type="ARBA" id="ARBA00006739"/>
    </source>
</evidence>
<evidence type="ECO:0000259" key="4">
    <source>
        <dbReference type="Pfam" id="PF00535"/>
    </source>
</evidence>